<feature type="transmembrane region" description="Helical" evidence="9">
    <location>
        <begin position="479"/>
        <end position="501"/>
    </location>
</feature>
<keyword evidence="9" id="KW-0150">Chloroplast</keyword>
<feature type="transmembrane region" description="Helical" evidence="9">
    <location>
        <begin position="135"/>
        <end position="155"/>
    </location>
</feature>
<feature type="transmembrane region" description="Helical" evidence="9">
    <location>
        <begin position="453"/>
        <end position="472"/>
    </location>
</feature>
<evidence type="ECO:0000313" key="11">
    <source>
        <dbReference type="EMBL" id="GBG00278.1"/>
    </source>
</evidence>
<evidence type="ECO:0000256" key="2">
    <source>
        <dbReference type="ARBA" id="ARBA00007127"/>
    </source>
</evidence>
<keyword evidence="12" id="KW-1185">Reference proteome</keyword>
<feature type="transmembrane region" description="Helical" evidence="9">
    <location>
        <begin position="291"/>
        <end position="313"/>
    </location>
</feature>
<feature type="transmembrane region" description="Helical" evidence="9">
    <location>
        <begin position="175"/>
        <end position="196"/>
    </location>
</feature>
<evidence type="ECO:0000256" key="10">
    <source>
        <dbReference type="SAM" id="MobiDB-lite"/>
    </source>
</evidence>
<organism evidence="11 12">
    <name type="scientific">Raphidocelis subcapitata</name>
    <dbReference type="NCBI Taxonomy" id="307507"/>
    <lineage>
        <taxon>Eukaryota</taxon>
        <taxon>Viridiplantae</taxon>
        <taxon>Chlorophyta</taxon>
        <taxon>core chlorophytes</taxon>
        <taxon>Chlorophyceae</taxon>
        <taxon>CS clade</taxon>
        <taxon>Sphaeropleales</taxon>
        <taxon>Selenastraceae</taxon>
        <taxon>Raphidocelis</taxon>
    </lineage>
</organism>
<evidence type="ECO:0000256" key="9">
    <source>
        <dbReference type="RuleBase" id="RU363121"/>
    </source>
</evidence>
<dbReference type="Proteomes" id="UP000247498">
    <property type="component" value="Unassembled WGS sequence"/>
</dbReference>
<feature type="transmembrane region" description="Helical" evidence="9">
    <location>
        <begin position="582"/>
        <end position="609"/>
    </location>
</feature>
<dbReference type="GO" id="GO:0031969">
    <property type="term" value="C:chloroplast membrane"/>
    <property type="evidence" value="ECO:0007669"/>
    <property type="project" value="UniProtKB-SubCell"/>
</dbReference>
<evidence type="ECO:0000256" key="4">
    <source>
        <dbReference type="ARBA" id="ARBA00022692"/>
    </source>
</evidence>
<keyword evidence="3 9" id="KW-0813">Transport</keyword>
<keyword evidence="7 9" id="KW-1133">Transmembrane helix</keyword>
<sequence>MQTCLARPGGLPGAPAAARGQLLRPTGLRPPAHAAASLPRRASRRAAVRASASASPGAGAPAPGGGDTPRSGGGPNEGLADRLLGLPLLLSSRLSHVNSAYIKMRRRRKWWSKLGGYPKVPSAPMDHLPEPAIELWHKVVPLGLIFFAASFNLTVLQSLKDSIVVTAGGAETLPFLMSLCVLPASVGFFVLYGSLVSRLPERAVFYAAVAPLLAFYAVFAAVIYPASPALHFDAAGLLAGVPTGLHGLVKVVSNWTYSLFFCFAELWGSVVISVLFWSLANETVTVDEAKAVYPFMAIGANIALVAAGCFIRAVNAALPAGSQLLGLRVLVGSVLVMSVAMFAAKAFIDSRILEPMARREEAALAAAAAGGDAAAIAAVAEAAAPKKGGKKKKDKGTFSENFAVLKSSAKIRNLALLVMGYGVAHRLFEFAWKGQLRVLHPTVQGYQSVLADVSTYTGILTLASMVLSRLVFQHLGWGVAASVTPAVMGAAGVVFFGATLLGGGFMASALPEHTAAAMVGVGSIAGIVTQVFARSSKYSLFDPAKEMVYIELDKDEKRRGKAAVDLVGSQIGKSGASWITQAALLGCGSMAAAMPFTGVVFVVVIGLWIHATLELHRQMQETERVRLAEAEGRPAAVDMSYEESDSPSPSPPPAGSAAEAAAAAAAVAAAAATAAADDGRPAGAPSPQPPTLADALNGAPHNGSREGGGGAAAGAGGGSGAVRVSPAGGGAAAAL</sequence>
<keyword evidence="4 9" id="KW-0812">Transmembrane</keyword>
<dbReference type="AlphaFoldDB" id="A0A2V0PRR7"/>
<keyword evidence="5 9" id="KW-0547">Nucleotide-binding</keyword>
<evidence type="ECO:0000256" key="3">
    <source>
        <dbReference type="ARBA" id="ARBA00022448"/>
    </source>
</evidence>
<evidence type="ECO:0000256" key="5">
    <source>
        <dbReference type="ARBA" id="ARBA00022741"/>
    </source>
</evidence>
<feature type="compositionally biased region" description="Gly residues" evidence="10">
    <location>
        <begin position="62"/>
        <end position="76"/>
    </location>
</feature>
<feature type="compositionally biased region" description="Low complexity" evidence="10">
    <location>
        <begin position="48"/>
        <end position="61"/>
    </location>
</feature>
<accession>A0A2V0PRR7</accession>
<evidence type="ECO:0000256" key="8">
    <source>
        <dbReference type="ARBA" id="ARBA00023136"/>
    </source>
</evidence>
<dbReference type="EMBL" id="BDRX01000206">
    <property type="protein sequence ID" value="GBG00278.1"/>
    <property type="molecule type" value="Genomic_DNA"/>
</dbReference>
<dbReference type="PANTHER" id="PTHR31187:SF1">
    <property type="entry name" value="ADP,ATP CARRIER PROTEIN 1"/>
    <property type="match status" value="1"/>
</dbReference>
<dbReference type="Pfam" id="PF03219">
    <property type="entry name" value="TLC"/>
    <property type="match status" value="1"/>
</dbReference>
<gene>
    <name evidence="11" type="ORF">Rsub_13004</name>
</gene>
<feature type="transmembrane region" description="Helical" evidence="9">
    <location>
        <begin position="325"/>
        <end position="344"/>
    </location>
</feature>
<feature type="region of interest" description="Disordered" evidence="10">
    <location>
        <begin position="1"/>
        <end position="77"/>
    </location>
</feature>
<dbReference type="InParanoid" id="A0A2V0PRR7"/>
<comment type="caution">
    <text evidence="11">The sequence shown here is derived from an EMBL/GenBank/DDBJ whole genome shotgun (WGS) entry which is preliminary data.</text>
</comment>
<keyword evidence="8 9" id="KW-0472">Membrane</keyword>
<reference evidence="11 12" key="1">
    <citation type="journal article" date="2018" name="Sci. Rep.">
        <title>Raphidocelis subcapitata (=Pseudokirchneriella subcapitata) provides an insight into genome evolution and environmental adaptations in the Sphaeropleales.</title>
        <authorList>
            <person name="Suzuki S."/>
            <person name="Yamaguchi H."/>
            <person name="Nakajima N."/>
            <person name="Kawachi M."/>
        </authorList>
    </citation>
    <scope>NUCLEOTIDE SEQUENCE [LARGE SCALE GENOMIC DNA]</scope>
    <source>
        <strain evidence="11 12">NIES-35</strain>
    </source>
</reference>
<evidence type="ECO:0000256" key="7">
    <source>
        <dbReference type="ARBA" id="ARBA00022989"/>
    </source>
</evidence>
<feature type="transmembrane region" description="Helical" evidence="9">
    <location>
        <begin position="256"/>
        <end position="279"/>
    </location>
</feature>
<comment type="similarity">
    <text evidence="2 9">Belongs to the ADP/ATP translocase tlc family.</text>
</comment>
<feature type="region of interest" description="Disordered" evidence="10">
    <location>
        <begin position="676"/>
        <end position="735"/>
    </location>
</feature>
<feature type="transmembrane region" description="Helical" evidence="9">
    <location>
        <begin position="203"/>
        <end position="224"/>
    </location>
</feature>
<keyword evidence="9" id="KW-0934">Plastid</keyword>
<feature type="region of interest" description="Disordered" evidence="10">
    <location>
        <begin position="634"/>
        <end position="659"/>
    </location>
</feature>
<dbReference type="PANTHER" id="PTHR31187">
    <property type="match status" value="1"/>
</dbReference>
<dbReference type="InterPro" id="IPR004667">
    <property type="entry name" value="ADP_ATP_car_bac_type"/>
</dbReference>
<proteinExistence type="inferred from homology"/>
<dbReference type="GO" id="GO:0005524">
    <property type="term" value="F:ATP binding"/>
    <property type="evidence" value="ECO:0007669"/>
    <property type="project" value="UniProtKB-KW"/>
</dbReference>
<comment type="subcellular location">
    <subcellularLocation>
        <location evidence="1">Membrane</location>
        <topology evidence="1">Multi-pass membrane protein</topology>
    </subcellularLocation>
    <subcellularLocation>
        <location evidence="9">Plastid</location>
        <location evidence="9">Chloroplast membrane</location>
        <topology evidence="9">Multi-pass membrane protein</topology>
    </subcellularLocation>
</comment>
<feature type="compositionally biased region" description="Low complexity" evidence="10">
    <location>
        <begin position="1"/>
        <end position="40"/>
    </location>
</feature>
<evidence type="ECO:0000313" key="12">
    <source>
        <dbReference type="Proteomes" id="UP000247498"/>
    </source>
</evidence>
<name>A0A2V0PRR7_9CHLO</name>
<dbReference type="OrthoDB" id="2190844at2759"/>
<feature type="compositionally biased region" description="Gly residues" evidence="10">
    <location>
        <begin position="705"/>
        <end position="720"/>
    </location>
</feature>
<protein>
    <recommendedName>
        <fullName evidence="9">ADP,ATP carrier protein</fullName>
    </recommendedName>
</protein>
<dbReference type="GO" id="GO:0005471">
    <property type="term" value="F:ATP:ADP antiporter activity"/>
    <property type="evidence" value="ECO:0007669"/>
    <property type="project" value="InterPro"/>
</dbReference>
<dbReference type="STRING" id="307507.A0A2V0PRR7"/>
<evidence type="ECO:0000256" key="1">
    <source>
        <dbReference type="ARBA" id="ARBA00004141"/>
    </source>
</evidence>
<evidence type="ECO:0000256" key="6">
    <source>
        <dbReference type="ARBA" id="ARBA00022840"/>
    </source>
</evidence>
<feature type="transmembrane region" description="Helical" evidence="9">
    <location>
        <begin position="513"/>
        <end position="533"/>
    </location>
</feature>
<keyword evidence="6 9" id="KW-0067">ATP-binding</keyword>